<proteinExistence type="predicted"/>
<dbReference type="RefSeq" id="WP_399593258.1">
    <property type="nucleotide sequence ID" value="NZ_JBITPR010000043.1"/>
</dbReference>
<organism evidence="2 3">
    <name type="scientific">Streptomyces salinarius</name>
    <dbReference type="NCBI Taxonomy" id="2762598"/>
    <lineage>
        <taxon>Bacteria</taxon>
        <taxon>Bacillati</taxon>
        <taxon>Actinomycetota</taxon>
        <taxon>Actinomycetes</taxon>
        <taxon>Kitasatosporales</taxon>
        <taxon>Streptomycetaceae</taxon>
        <taxon>Streptomyces</taxon>
    </lineage>
</organism>
<sequence>MTPAWGEFIEKFPSALSRRPAEPHDLNRVERLLGIALPAALKAFLSESDGLLDEYGTEVVWSAERILSDNLAFRNDDQYRSLYRPFDSLLFFGDNGGGDQFAFTCRPPRDEVLVWDHETDERALVSPSLEAFVRSALTSDGEDWYR</sequence>
<evidence type="ECO:0000313" key="3">
    <source>
        <dbReference type="Proteomes" id="UP001614264"/>
    </source>
</evidence>
<dbReference type="EMBL" id="JBITPR010000043">
    <property type="protein sequence ID" value="MFI7872609.1"/>
    <property type="molecule type" value="Genomic_DNA"/>
</dbReference>
<dbReference type="Pfam" id="PF09346">
    <property type="entry name" value="SMI1_KNR4"/>
    <property type="match status" value="1"/>
</dbReference>
<name>A0ABW8BC77_9ACTN</name>
<evidence type="ECO:0000313" key="2">
    <source>
        <dbReference type="EMBL" id="MFI7872609.1"/>
    </source>
</evidence>
<protein>
    <submittedName>
        <fullName evidence="2">SMI1/KNR4 family protein</fullName>
    </submittedName>
</protein>
<dbReference type="SUPFAM" id="SSF160631">
    <property type="entry name" value="SMI1/KNR4-like"/>
    <property type="match status" value="1"/>
</dbReference>
<gene>
    <name evidence="2" type="ORF">AB4829_18670</name>
</gene>
<dbReference type="Gene3D" id="3.40.1580.10">
    <property type="entry name" value="SMI1/KNR4-like"/>
    <property type="match status" value="1"/>
</dbReference>
<dbReference type="SMART" id="SM00860">
    <property type="entry name" value="SMI1_KNR4"/>
    <property type="match status" value="1"/>
</dbReference>
<feature type="domain" description="Knr4/Smi1-like" evidence="1">
    <location>
        <begin position="20"/>
        <end position="135"/>
    </location>
</feature>
<dbReference type="InterPro" id="IPR037883">
    <property type="entry name" value="Knr4/Smi1-like_sf"/>
</dbReference>
<evidence type="ECO:0000259" key="1">
    <source>
        <dbReference type="SMART" id="SM00860"/>
    </source>
</evidence>
<dbReference type="InterPro" id="IPR018958">
    <property type="entry name" value="Knr4/Smi1-like_dom"/>
</dbReference>
<accession>A0ABW8BC77</accession>
<dbReference type="Proteomes" id="UP001614264">
    <property type="component" value="Unassembled WGS sequence"/>
</dbReference>
<comment type="caution">
    <text evidence="2">The sequence shown here is derived from an EMBL/GenBank/DDBJ whole genome shotgun (WGS) entry which is preliminary data.</text>
</comment>
<reference evidence="2 3" key="1">
    <citation type="submission" date="2024-07" db="EMBL/GenBank/DDBJ databases">
        <title>Whole genome sequencing of Prodigiosin pigment-producing Streptomyces salinarius isolated from rhizosphere soil of Arachis hypogaea.</title>
        <authorList>
            <person name="Vidhya A."/>
            <person name="Ramya S."/>
        </authorList>
    </citation>
    <scope>NUCLEOTIDE SEQUENCE [LARGE SCALE GENOMIC DNA]</scope>
    <source>
        <strain evidence="2 3">VRMG2420</strain>
    </source>
</reference>
<keyword evidence="3" id="KW-1185">Reference proteome</keyword>